<feature type="domain" description="YknX-like beta-barrel" evidence="6">
    <location>
        <begin position="216"/>
        <end position="291"/>
    </location>
</feature>
<comment type="subcellular location">
    <subcellularLocation>
        <location evidence="1">Cell envelope</location>
    </subcellularLocation>
</comment>
<dbReference type="SUPFAM" id="SSF111369">
    <property type="entry name" value="HlyD-like secretion proteins"/>
    <property type="match status" value="1"/>
</dbReference>
<sequence length="404" mass="39086">MKSLKRRTLLLNGALVVLLAGGVGIAYVSLADDGDATGATTRTVKVMQGTVEQSISASGSVESSKKQSLNFEASGTVTHLYVKAGDKVTKGKVLARLDRTAAEQDVSAALASLNAADDNTSTAQGYASYVNAKNSYDKAVRTLNGTVLRAPFAGTVTAVNGTTGGSSSGSGGGSSSSTSSSGTSGGTGGSSSSTSSDTSSTGAGTGFVELADLSRLQVKGAFTESDTTKLKVGQEANVSFDALTGVTATGKVTAIDTSPTTSNNVVQYNVTIALTTKPSGLRLGQTSSVEVAVARATDVLYVPTAAVRTAGGQSTVTVLQNGKQVVKTVQVGVKGDTGTEIESGLNEGDTVVITTGGTGTAPGGGAPGGPGGGAPGGGGGARPGGGGMGGGGFGGGGPGGGGRP</sequence>
<evidence type="ECO:0000259" key="4">
    <source>
        <dbReference type="Pfam" id="PF25967"/>
    </source>
</evidence>
<evidence type="ECO:0000256" key="1">
    <source>
        <dbReference type="ARBA" id="ARBA00004196"/>
    </source>
</evidence>
<dbReference type="InterPro" id="IPR058647">
    <property type="entry name" value="BSH_CzcB-like"/>
</dbReference>
<feature type="compositionally biased region" description="Low complexity" evidence="3">
    <location>
        <begin position="190"/>
        <end position="202"/>
    </location>
</feature>
<feature type="compositionally biased region" description="Gly residues" evidence="3">
    <location>
        <begin position="356"/>
        <end position="404"/>
    </location>
</feature>
<evidence type="ECO:0000313" key="7">
    <source>
        <dbReference type="EMBL" id="MBC6466425.1"/>
    </source>
</evidence>
<dbReference type="Pfam" id="PF25973">
    <property type="entry name" value="BSH_CzcB"/>
    <property type="match status" value="1"/>
</dbReference>
<dbReference type="Gene3D" id="2.40.420.20">
    <property type="match status" value="1"/>
</dbReference>
<feature type="compositionally biased region" description="Gly residues" evidence="3">
    <location>
        <begin position="162"/>
        <end position="174"/>
    </location>
</feature>
<dbReference type="Gene3D" id="2.40.50.100">
    <property type="match status" value="1"/>
</dbReference>
<proteinExistence type="predicted"/>
<dbReference type="PANTHER" id="PTHR32347">
    <property type="entry name" value="EFFLUX SYSTEM COMPONENT YKNX-RELATED"/>
    <property type="match status" value="1"/>
</dbReference>
<evidence type="ECO:0000313" key="8">
    <source>
        <dbReference type="Proteomes" id="UP000805614"/>
    </source>
</evidence>
<dbReference type="Gene3D" id="2.40.30.170">
    <property type="match status" value="1"/>
</dbReference>
<dbReference type="RefSeq" id="WP_187243438.1">
    <property type="nucleotide sequence ID" value="NZ_BAAAOK010000009.1"/>
</dbReference>
<evidence type="ECO:0000259" key="5">
    <source>
        <dbReference type="Pfam" id="PF25973"/>
    </source>
</evidence>
<dbReference type="Pfam" id="PF25967">
    <property type="entry name" value="RND-MFP_C"/>
    <property type="match status" value="1"/>
</dbReference>
<evidence type="ECO:0000259" key="6">
    <source>
        <dbReference type="Pfam" id="PF25990"/>
    </source>
</evidence>
<protein>
    <submittedName>
        <fullName evidence="7">HlyD family efflux transporter periplasmic adaptor subunit</fullName>
    </submittedName>
</protein>
<dbReference type="Proteomes" id="UP000805614">
    <property type="component" value="Unassembled WGS sequence"/>
</dbReference>
<name>A0ABR7LNW3_9ACTN</name>
<dbReference type="Pfam" id="PF25990">
    <property type="entry name" value="Beta-barrel_YknX"/>
    <property type="match status" value="1"/>
</dbReference>
<dbReference type="EMBL" id="JABVEC010000008">
    <property type="protein sequence ID" value="MBC6466425.1"/>
    <property type="molecule type" value="Genomic_DNA"/>
</dbReference>
<keyword evidence="2" id="KW-0175">Coiled coil</keyword>
<gene>
    <name evidence="7" type="ORF">HKK74_13050</name>
</gene>
<dbReference type="PANTHER" id="PTHR32347:SF23">
    <property type="entry name" value="BLL5650 PROTEIN"/>
    <property type="match status" value="1"/>
</dbReference>
<feature type="region of interest" description="Disordered" evidence="3">
    <location>
        <begin position="354"/>
        <end position="404"/>
    </location>
</feature>
<feature type="region of interest" description="Disordered" evidence="3">
    <location>
        <begin position="161"/>
        <end position="203"/>
    </location>
</feature>
<reference evidence="7 8" key="1">
    <citation type="submission" date="2020-06" db="EMBL/GenBank/DDBJ databases">
        <title>Actinomadura xiongansis sp. nov., isolated from soil of Baiyangdian.</title>
        <authorList>
            <person name="Zhang X."/>
        </authorList>
    </citation>
    <scope>NUCLEOTIDE SEQUENCE [LARGE SCALE GENOMIC DNA]</scope>
    <source>
        <strain evidence="7 8">HBUM206468</strain>
    </source>
</reference>
<evidence type="ECO:0000256" key="3">
    <source>
        <dbReference type="SAM" id="MobiDB-lite"/>
    </source>
</evidence>
<dbReference type="InterPro" id="IPR058636">
    <property type="entry name" value="Beta-barrel_YknX"/>
</dbReference>
<comment type="caution">
    <text evidence="7">The sequence shown here is derived from an EMBL/GenBank/DDBJ whole genome shotgun (WGS) entry which is preliminary data.</text>
</comment>
<accession>A0ABR7LNW3</accession>
<keyword evidence="8" id="KW-1185">Reference proteome</keyword>
<organism evidence="7 8">
    <name type="scientific">Actinomadura alba</name>
    <dbReference type="NCBI Taxonomy" id="406431"/>
    <lineage>
        <taxon>Bacteria</taxon>
        <taxon>Bacillati</taxon>
        <taxon>Actinomycetota</taxon>
        <taxon>Actinomycetes</taxon>
        <taxon>Streptosporangiales</taxon>
        <taxon>Thermomonosporaceae</taxon>
        <taxon>Actinomadura</taxon>
    </lineage>
</organism>
<evidence type="ECO:0000256" key="2">
    <source>
        <dbReference type="ARBA" id="ARBA00023054"/>
    </source>
</evidence>
<feature type="domain" description="CzcB-like barrel-sandwich hybrid" evidence="5">
    <location>
        <begin position="73"/>
        <end position="164"/>
    </location>
</feature>
<dbReference type="InterPro" id="IPR058627">
    <property type="entry name" value="MdtA-like_C"/>
</dbReference>
<feature type="domain" description="Multidrug resistance protein MdtA-like C-terminal permuted SH3" evidence="4">
    <location>
        <begin position="298"/>
        <end position="354"/>
    </location>
</feature>
<dbReference type="InterPro" id="IPR050465">
    <property type="entry name" value="UPF0194_transport"/>
</dbReference>